<comment type="caution">
    <text evidence="1">The sequence shown here is derived from an EMBL/GenBank/DDBJ whole genome shotgun (WGS) entry which is preliminary data.</text>
</comment>
<dbReference type="Proteomes" id="UP000790377">
    <property type="component" value="Unassembled WGS sequence"/>
</dbReference>
<name>A0ACB8ARH0_9AGAM</name>
<reference evidence="1" key="1">
    <citation type="journal article" date="2021" name="New Phytol.">
        <title>Evolutionary innovations through gain and loss of genes in the ectomycorrhizal Boletales.</title>
        <authorList>
            <person name="Wu G."/>
            <person name="Miyauchi S."/>
            <person name="Morin E."/>
            <person name="Kuo A."/>
            <person name="Drula E."/>
            <person name="Varga T."/>
            <person name="Kohler A."/>
            <person name="Feng B."/>
            <person name="Cao Y."/>
            <person name="Lipzen A."/>
            <person name="Daum C."/>
            <person name="Hundley H."/>
            <person name="Pangilinan J."/>
            <person name="Johnson J."/>
            <person name="Barry K."/>
            <person name="LaButti K."/>
            <person name="Ng V."/>
            <person name="Ahrendt S."/>
            <person name="Min B."/>
            <person name="Choi I.G."/>
            <person name="Park H."/>
            <person name="Plett J.M."/>
            <person name="Magnuson J."/>
            <person name="Spatafora J.W."/>
            <person name="Nagy L.G."/>
            <person name="Henrissat B."/>
            <person name="Grigoriev I.V."/>
            <person name="Yang Z.L."/>
            <person name="Xu J."/>
            <person name="Martin F.M."/>
        </authorList>
    </citation>
    <scope>NUCLEOTIDE SEQUENCE</scope>
    <source>
        <strain evidence="1">ATCC 28755</strain>
    </source>
</reference>
<keyword evidence="2" id="KW-1185">Reference proteome</keyword>
<gene>
    <name evidence="1" type="ORF">BJ138DRAFT_1141304</name>
</gene>
<proteinExistence type="predicted"/>
<evidence type="ECO:0000313" key="1">
    <source>
        <dbReference type="EMBL" id="KAH7915618.1"/>
    </source>
</evidence>
<sequence>MATKGDILVQPQVDCHARSCYNASIQLSELPRLPSPWSPPDESPLKKIWTSSPNGTKSNGVNARDTPLNEPNATPFSSPGPGNSYFVPYFHEASAITALDLMDFAVYLHDSNRSTSRWSLDSESRHSMPVVKARMPTLTYDPSVRDVFTLDQPNISAVPDQPSEWYCPSAYLGSPSGMLMPPGNPDLRSPSILQRSHNFQHQADSPLVARTVSTDGEGFLDLRALASHDSFVSRRIDSPASDVTARFPPFVTDLGGRNSEALEDIISLLDKYILPSSEAIDAECDTDHQIVGAEAV</sequence>
<dbReference type="EMBL" id="MU267598">
    <property type="protein sequence ID" value="KAH7915618.1"/>
    <property type="molecule type" value="Genomic_DNA"/>
</dbReference>
<evidence type="ECO:0000313" key="2">
    <source>
        <dbReference type="Proteomes" id="UP000790377"/>
    </source>
</evidence>
<accession>A0ACB8ARH0</accession>
<protein>
    <submittedName>
        <fullName evidence="1">Uncharacterized protein</fullName>
    </submittedName>
</protein>
<organism evidence="1 2">
    <name type="scientific">Hygrophoropsis aurantiaca</name>
    <dbReference type="NCBI Taxonomy" id="72124"/>
    <lineage>
        <taxon>Eukaryota</taxon>
        <taxon>Fungi</taxon>
        <taxon>Dikarya</taxon>
        <taxon>Basidiomycota</taxon>
        <taxon>Agaricomycotina</taxon>
        <taxon>Agaricomycetes</taxon>
        <taxon>Agaricomycetidae</taxon>
        <taxon>Boletales</taxon>
        <taxon>Coniophorineae</taxon>
        <taxon>Hygrophoropsidaceae</taxon>
        <taxon>Hygrophoropsis</taxon>
    </lineage>
</organism>